<name>A0A931MHN9_9BURK</name>
<dbReference type="Proteomes" id="UP000651050">
    <property type="component" value="Unassembled WGS sequence"/>
</dbReference>
<evidence type="ECO:0000256" key="1">
    <source>
        <dbReference type="SAM" id="MobiDB-lite"/>
    </source>
</evidence>
<accession>A0A931MHN9</accession>
<proteinExistence type="predicted"/>
<dbReference type="RefSeq" id="WP_196986831.1">
    <property type="nucleotide sequence ID" value="NZ_JADWYS010000001.1"/>
</dbReference>
<evidence type="ECO:0000313" key="2">
    <source>
        <dbReference type="EMBL" id="MBG9389013.1"/>
    </source>
</evidence>
<reference evidence="2" key="1">
    <citation type="submission" date="2020-11" db="EMBL/GenBank/DDBJ databases">
        <title>Bacterial whole genome sequence for Caenimonas sp. DR4.4.</title>
        <authorList>
            <person name="Le V."/>
            <person name="Ko S.-R."/>
            <person name="Ahn C.-Y."/>
            <person name="Oh H.-M."/>
        </authorList>
    </citation>
    <scope>NUCLEOTIDE SEQUENCE</scope>
    <source>
        <strain evidence="2">DR4.4</strain>
    </source>
</reference>
<dbReference type="EMBL" id="JADWYS010000001">
    <property type="protein sequence ID" value="MBG9389013.1"/>
    <property type="molecule type" value="Genomic_DNA"/>
</dbReference>
<sequence>MSCTAVFDRAYAQAWAQTNPPKDVTRLDKLKTDVQGFFQRPTTGRNTRMGRRVEKPGDTTAAGPSGQHDTTHHDRQHTNK</sequence>
<evidence type="ECO:0000313" key="3">
    <source>
        <dbReference type="Proteomes" id="UP000651050"/>
    </source>
</evidence>
<feature type="compositionally biased region" description="Basic and acidic residues" evidence="1">
    <location>
        <begin position="69"/>
        <end position="80"/>
    </location>
</feature>
<organism evidence="2 3">
    <name type="scientific">Caenimonas aquaedulcis</name>
    <dbReference type="NCBI Taxonomy" id="2793270"/>
    <lineage>
        <taxon>Bacteria</taxon>
        <taxon>Pseudomonadati</taxon>
        <taxon>Pseudomonadota</taxon>
        <taxon>Betaproteobacteria</taxon>
        <taxon>Burkholderiales</taxon>
        <taxon>Comamonadaceae</taxon>
        <taxon>Caenimonas</taxon>
    </lineage>
</organism>
<feature type="region of interest" description="Disordered" evidence="1">
    <location>
        <begin position="36"/>
        <end position="80"/>
    </location>
</feature>
<keyword evidence="3" id="KW-1185">Reference proteome</keyword>
<dbReference type="AlphaFoldDB" id="A0A931MHN9"/>
<gene>
    <name evidence="2" type="ORF">I5803_13340</name>
</gene>
<comment type="caution">
    <text evidence="2">The sequence shown here is derived from an EMBL/GenBank/DDBJ whole genome shotgun (WGS) entry which is preliminary data.</text>
</comment>
<protein>
    <submittedName>
        <fullName evidence="2">Uncharacterized protein</fullName>
    </submittedName>
</protein>